<feature type="domain" description="TLC" evidence="7">
    <location>
        <begin position="61"/>
        <end position="269"/>
    </location>
</feature>
<comment type="caution">
    <text evidence="8">The sequence shown here is derived from an EMBL/GenBank/DDBJ whole genome shotgun (WGS) entry which is preliminary data.</text>
</comment>
<dbReference type="GO" id="GO:0005783">
    <property type="term" value="C:endoplasmic reticulum"/>
    <property type="evidence" value="ECO:0007669"/>
    <property type="project" value="TreeGrafter"/>
</dbReference>
<dbReference type="GO" id="GO:0055088">
    <property type="term" value="P:lipid homeostasis"/>
    <property type="evidence" value="ECO:0007669"/>
    <property type="project" value="TreeGrafter"/>
</dbReference>
<feature type="transmembrane region" description="Helical" evidence="6">
    <location>
        <begin position="37"/>
        <end position="60"/>
    </location>
</feature>
<accession>A0AAV5QPA0</accession>
<keyword evidence="9" id="KW-1185">Reference proteome</keyword>
<dbReference type="InterPro" id="IPR050846">
    <property type="entry name" value="TLCD"/>
</dbReference>
<gene>
    <name evidence="8" type="ORF">DASC09_040700</name>
</gene>
<evidence type="ECO:0000259" key="7">
    <source>
        <dbReference type="PROSITE" id="PS50922"/>
    </source>
</evidence>
<evidence type="ECO:0000313" key="9">
    <source>
        <dbReference type="Proteomes" id="UP001360560"/>
    </source>
</evidence>
<reference evidence="8 9" key="1">
    <citation type="journal article" date="2023" name="Elife">
        <title>Identification of key yeast species and microbe-microbe interactions impacting larval growth of Drosophila in the wild.</title>
        <authorList>
            <person name="Mure A."/>
            <person name="Sugiura Y."/>
            <person name="Maeda R."/>
            <person name="Honda K."/>
            <person name="Sakurai N."/>
            <person name="Takahashi Y."/>
            <person name="Watada M."/>
            <person name="Katoh T."/>
            <person name="Gotoh A."/>
            <person name="Gotoh Y."/>
            <person name="Taniguchi I."/>
            <person name="Nakamura K."/>
            <person name="Hayashi T."/>
            <person name="Katayama T."/>
            <person name="Uemura T."/>
            <person name="Hattori Y."/>
        </authorList>
    </citation>
    <scope>NUCLEOTIDE SEQUENCE [LARGE SCALE GENOMIC DNA]</scope>
    <source>
        <strain evidence="8 9">SC-9</strain>
    </source>
</reference>
<feature type="transmembrane region" description="Helical" evidence="6">
    <location>
        <begin position="194"/>
        <end position="216"/>
    </location>
</feature>
<evidence type="ECO:0000256" key="3">
    <source>
        <dbReference type="ARBA" id="ARBA00022989"/>
    </source>
</evidence>
<evidence type="ECO:0000256" key="1">
    <source>
        <dbReference type="ARBA" id="ARBA00004141"/>
    </source>
</evidence>
<feature type="transmembrane region" description="Helical" evidence="6">
    <location>
        <begin position="236"/>
        <end position="257"/>
    </location>
</feature>
<dbReference type="RefSeq" id="XP_064853741.1">
    <property type="nucleotide sequence ID" value="XM_064997669.1"/>
</dbReference>
<organism evidence="8 9">
    <name type="scientific">Saccharomycopsis crataegensis</name>
    <dbReference type="NCBI Taxonomy" id="43959"/>
    <lineage>
        <taxon>Eukaryota</taxon>
        <taxon>Fungi</taxon>
        <taxon>Dikarya</taxon>
        <taxon>Ascomycota</taxon>
        <taxon>Saccharomycotina</taxon>
        <taxon>Saccharomycetes</taxon>
        <taxon>Saccharomycopsidaceae</taxon>
        <taxon>Saccharomycopsis</taxon>
    </lineage>
</organism>
<dbReference type="GeneID" id="90074720"/>
<proteinExistence type="predicted"/>
<dbReference type="Proteomes" id="UP001360560">
    <property type="component" value="Unassembled WGS sequence"/>
</dbReference>
<dbReference type="PANTHER" id="PTHR13439:SF6">
    <property type="entry name" value="AAR085WP"/>
    <property type="match status" value="1"/>
</dbReference>
<evidence type="ECO:0000256" key="6">
    <source>
        <dbReference type="SAM" id="Phobius"/>
    </source>
</evidence>
<evidence type="ECO:0000256" key="2">
    <source>
        <dbReference type="ARBA" id="ARBA00022692"/>
    </source>
</evidence>
<dbReference type="InterPro" id="IPR006634">
    <property type="entry name" value="TLC-dom"/>
</dbReference>
<comment type="subcellular location">
    <subcellularLocation>
        <location evidence="1">Membrane</location>
        <topology evidence="1">Multi-pass membrane protein</topology>
    </subcellularLocation>
</comment>
<keyword evidence="4 5" id="KW-0472">Membrane</keyword>
<evidence type="ECO:0000256" key="5">
    <source>
        <dbReference type="PROSITE-ProRule" id="PRU00205"/>
    </source>
</evidence>
<dbReference type="PANTHER" id="PTHR13439">
    <property type="entry name" value="CT120 PROTEIN"/>
    <property type="match status" value="1"/>
</dbReference>
<evidence type="ECO:0000256" key="4">
    <source>
        <dbReference type="ARBA" id="ARBA00023136"/>
    </source>
</evidence>
<protein>
    <recommendedName>
        <fullName evidence="7">TLC domain-containing protein</fullName>
    </recommendedName>
</protein>
<dbReference type="Pfam" id="PF03798">
    <property type="entry name" value="TRAM_LAG1_CLN8"/>
    <property type="match status" value="1"/>
</dbReference>
<keyword evidence="3 6" id="KW-1133">Transmembrane helix</keyword>
<feature type="transmembrane region" description="Helical" evidence="6">
    <location>
        <begin position="105"/>
        <end position="125"/>
    </location>
</feature>
<dbReference type="AlphaFoldDB" id="A0AAV5QPA0"/>
<feature type="transmembrane region" description="Helical" evidence="6">
    <location>
        <begin position="162"/>
        <end position="182"/>
    </location>
</feature>
<dbReference type="SMART" id="SM00724">
    <property type="entry name" value="TLC"/>
    <property type="match status" value="1"/>
</dbReference>
<dbReference type="PROSITE" id="PS50922">
    <property type="entry name" value="TLC"/>
    <property type="match status" value="1"/>
</dbReference>
<dbReference type="GO" id="GO:0016020">
    <property type="term" value="C:membrane"/>
    <property type="evidence" value="ECO:0007669"/>
    <property type="project" value="UniProtKB-SubCell"/>
</dbReference>
<sequence>MPYEDPLLDIIRFPLVDQYVAPYVKFGTLQTHIHELIFFYLFYTGIFFASHIISPLLVSAKKWDALKSKDKTYFHVHVVSMIQCLIILVLITPMFNDPVLKQDRIFGYTPYGGLIASAASGYFLWDAINAFYFIRKFGIGFAVHGVISFFVSFIAYNPFILFYAPVFLLFEISTPFLNIRWFDLKLPGVFSEKFVLINNIILIILFFVVRICWGWYWIFQLAWDFWLTHTDPRFPYLFAAVILTGNFVLDILNVYWFSLMAKIAIKTIQNMMKGQKTGLQIDEETIKGKKKED</sequence>
<name>A0AAV5QPA0_9ASCO</name>
<evidence type="ECO:0000313" key="8">
    <source>
        <dbReference type="EMBL" id="GMM36745.1"/>
    </source>
</evidence>
<keyword evidence="2 5" id="KW-0812">Transmembrane</keyword>
<feature type="transmembrane region" description="Helical" evidence="6">
    <location>
        <begin position="137"/>
        <end position="156"/>
    </location>
</feature>
<dbReference type="EMBL" id="BTFZ01000011">
    <property type="protein sequence ID" value="GMM36745.1"/>
    <property type="molecule type" value="Genomic_DNA"/>
</dbReference>
<feature type="transmembrane region" description="Helical" evidence="6">
    <location>
        <begin position="72"/>
        <end position="93"/>
    </location>
</feature>